<feature type="compositionally biased region" description="Polar residues" evidence="1">
    <location>
        <begin position="194"/>
        <end position="221"/>
    </location>
</feature>
<feature type="region of interest" description="Disordered" evidence="1">
    <location>
        <begin position="187"/>
        <end position="237"/>
    </location>
</feature>
<dbReference type="EMBL" id="NMPR01000256">
    <property type="protein sequence ID" value="KAA8624134.1"/>
    <property type="molecule type" value="Genomic_DNA"/>
</dbReference>
<evidence type="ECO:0000256" key="1">
    <source>
        <dbReference type="SAM" id="MobiDB-lite"/>
    </source>
</evidence>
<dbReference type="VEuPathDB" id="FungiDB:SMAC_08205"/>
<protein>
    <recommendedName>
        <fullName evidence="2">Protein kinase domain-containing protein</fullName>
    </recommendedName>
</protein>
<dbReference type="Gene3D" id="1.10.510.10">
    <property type="entry name" value="Transferase(Phosphotransferase) domain 1"/>
    <property type="match status" value="1"/>
</dbReference>
<dbReference type="SUPFAM" id="SSF56112">
    <property type="entry name" value="Protein kinase-like (PK-like)"/>
    <property type="match status" value="1"/>
</dbReference>
<evidence type="ECO:0000259" key="2">
    <source>
        <dbReference type="PROSITE" id="PS50011"/>
    </source>
</evidence>
<dbReference type="GO" id="GO:0004672">
    <property type="term" value="F:protein kinase activity"/>
    <property type="evidence" value="ECO:0007669"/>
    <property type="project" value="InterPro"/>
</dbReference>
<sequence length="325" mass="36334">MWSLGVTMFELLTNKLPFGDNGADSRDFVRMWDEDEHCWIDPMPKRKWKKVRNDHLPWFVVWQVSTTAQKFLSGFWTEFDKRPSAVDAMKHEWFKTDLDLPSTYLTASHQLSNLTNYNNNHTSAYGPGGLAQRSINGRDSASHFSGLKRIPGDTQRFAQASIASGVTSTTQLPDFSVKFGEARPAFPEEVSPYHTPTVSPYHTPERSNSPAAGETFHSTASGAPWHEPQSMSRVPDVAKPGQDELHICPYTKLYGSEGRPFMNDKDLTCDENVAFLCQSDLLRHMSEKHGMTPLPSKLFPDGYAPAVANTAGGKQQTAPAVQKLR</sequence>
<organism evidence="3 4">
    <name type="scientific">Sordaria macrospora</name>
    <dbReference type="NCBI Taxonomy" id="5147"/>
    <lineage>
        <taxon>Eukaryota</taxon>
        <taxon>Fungi</taxon>
        <taxon>Dikarya</taxon>
        <taxon>Ascomycota</taxon>
        <taxon>Pezizomycotina</taxon>
        <taxon>Sordariomycetes</taxon>
        <taxon>Sordariomycetidae</taxon>
        <taxon>Sordariales</taxon>
        <taxon>Sordariaceae</taxon>
        <taxon>Sordaria</taxon>
    </lineage>
</organism>
<dbReference type="InterPro" id="IPR011009">
    <property type="entry name" value="Kinase-like_dom_sf"/>
</dbReference>
<evidence type="ECO:0000313" key="4">
    <source>
        <dbReference type="Proteomes" id="UP000433876"/>
    </source>
</evidence>
<dbReference type="AlphaFoldDB" id="A0A8S8ZAC5"/>
<name>A0A8S8ZAC5_SORMA</name>
<dbReference type="Proteomes" id="UP000433876">
    <property type="component" value="Unassembled WGS sequence"/>
</dbReference>
<dbReference type="InterPro" id="IPR000719">
    <property type="entry name" value="Prot_kinase_dom"/>
</dbReference>
<dbReference type="GO" id="GO:0005524">
    <property type="term" value="F:ATP binding"/>
    <property type="evidence" value="ECO:0007669"/>
    <property type="project" value="InterPro"/>
</dbReference>
<evidence type="ECO:0000313" key="3">
    <source>
        <dbReference type="EMBL" id="KAA8624134.1"/>
    </source>
</evidence>
<reference evidence="3 4" key="1">
    <citation type="submission" date="2017-07" db="EMBL/GenBank/DDBJ databases">
        <title>Genome sequence of the Sordaria macrospora wild type strain R19027.</title>
        <authorList>
            <person name="Nowrousian M."/>
            <person name="Teichert I."/>
            <person name="Kueck U."/>
        </authorList>
    </citation>
    <scope>NUCLEOTIDE SEQUENCE [LARGE SCALE GENOMIC DNA]</scope>
    <source>
        <strain evidence="3 4">R19027</strain>
        <tissue evidence="3">Mycelium</tissue>
    </source>
</reference>
<proteinExistence type="predicted"/>
<gene>
    <name evidence="3" type="ORF">SMACR_08205</name>
</gene>
<comment type="caution">
    <text evidence="3">The sequence shown here is derived from an EMBL/GenBank/DDBJ whole genome shotgun (WGS) entry which is preliminary data.</text>
</comment>
<dbReference type="PROSITE" id="PS50011">
    <property type="entry name" value="PROTEIN_KINASE_DOM"/>
    <property type="match status" value="1"/>
</dbReference>
<feature type="domain" description="Protein kinase" evidence="2">
    <location>
        <begin position="1"/>
        <end position="94"/>
    </location>
</feature>
<accession>A0A8S8ZAC5</accession>